<sequence length="63" mass="6797">MSAPSTLKIRESDLLPSVEPVDASRSDGQVEEDLDVLAAKLVANWPEVPEERKAELGRLLAGP</sequence>
<protein>
    <submittedName>
        <fullName evidence="2">Uncharacterized protein</fullName>
    </submittedName>
</protein>
<reference evidence="2 3" key="1">
    <citation type="submission" date="2019-05" db="EMBL/GenBank/DDBJ databases">
        <title>Streptomyces sp. NEAU-C151, a novel actinomycete isolated from soil.</title>
        <authorList>
            <person name="Han L."/>
            <person name="Jiang H."/>
        </authorList>
    </citation>
    <scope>NUCLEOTIDE SEQUENCE [LARGE SCALE GENOMIC DNA]</scope>
    <source>
        <strain evidence="2 3">NEAU-C151</strain>
    </source>
</reference>
<keyword evidence="3" id="KW-1185">Reference proteome</keyword>
<organism evidence="2 3">
    <name type="scientific">Streptomyces montanus</name>
    <dbReference type="NCBI Taxonomy" id="2580423"/>
    <lineage>
        <taxon>Bacteria</taxon>
        <taxon>Bacillati</taxon>
        <taxon>Actinomycetota</taxon>
        <taxon>Actinomycetes</taxon>
        <taxon>Kitasatosporales</taxon>
        <taxon>Streptomycetaceae</taxon>
        <taxon>Streptomyces</taxon>
    </lineage>
</organism>
<feature type="region of interest" description="Disordered" evidence="1">
    <location>
        <begin position="1"/>
        <end position="29"/>
    </location>
</feature>
<accession>A0A5R9FRS6</accession>
<dbReference type="Proteomes" id="UP000305906">
    <property type="component" value="Unassembled WGS sequence"/>
</dbReference>
<gene>
    <name evidence="2" type="ORF">FE633_11055</name>
</gene>
<dbReference type="EMBL" id="VBZC01000010">
    <property type="protein sequence ID" value="TLS46081.1"/>
    <property type="molecule type" value="Genomic_DNA"/>
</dbReference>
<dbReference type="RefSeq" id="WP_138044951.1">
    <property type="nucleotide sequence ID" value="NZ_VBZC01000010.1"/>
</dbReference>
<evidence type="ECO:0000313" key="3">
    <source>
        <dbReference type="Proteomes" id="UP000305906"/>
    </source>
</evidence>
<proteinExistence type="predicted"/>
<dbReference type="AlphaFoldDB" id="A0A5R9FRS6"/>
<evidence type="ECO:0000256" key="1">
    <source>
        <dbReference type="SAM" id="MobiDB-lite"/>
    </source>
</evidence>
<comment type="caution">
    <text evidence="2">The sequence shown here is derived from an EMBL/GenBank/DDBJ whole genome shotgun (WGS) entry which is preliminary data.</text>
</comment>
<evidence type="ECO:0000313" key="2">
    <source>
        <dbReference type="EMBL" id="TLS46081.1"/>
    </source>
</evidence>
<name>A0A5R9FRS6_9ACTN</name>